<evidence type="ECO:0000256" key="1">
    <source>
        <dbReference type="ARBA" id="ARBA00004141"/>
    </source>
</evidence>
<feature type="transmembrane region" description="Helical" evidence="10">
    <location>
        <begin position="74"/>
        <end position="95"/>
    </location>
</feature>
<keyword evidence="4 10" id="KW-1133">Transmembrane helix</keyword>
<evidence type="ECO:0000256" key="3">
    <source>
        <dbReference type="ARBA" id="ARBA00022692"/>
    </source>
</evidence>
<sequence length="593" mass="61982">MNVRQQPRPGLADASHNLADALRRRFRASDVWFIALALLVGLLAGLLTLLQSGLAHGAQAWLYGLDVDARLSALPALSLGQLLVLPLGGLLVGLLGMAARARKRQLIDAVEANALYGGRMSMRDNLIVSAQTLLSNGCGASVGLEAAYTQMGAGSGSHLGRILRLRRTDIRTLVGAGAGAAIAAAFGAPLAGAFYAFEIVIGAYSPSALAPVAVASLGAVFVAQAAGVQPYLLPASAASALEARDYVLYALLGVICALLAVAVMRLVAAIEQAVNRSPLPRWARPVAGGLMLIPLALITPQVLSSGHGALHLDLTSPTSLQWLGVLLLLKCLASGISLGFGFRGGLFFASLFMGSLVGGLFAGFLNLGTGMALVDGTAASLAGMAALAAAVVGAPMTMAMLVLEGTHDFVLASAVMVAVLVANTIVRQVFGYSFSTWRLHLRGETIKSARDVGWVKHLSAGRMMRQDVHPLAAGTSVAEFRRRFPLGSSTRVVLQDEHGHYAGLVTLAAAYADGVNADAAIADYAGNRDVALRAETDVVTAMRQFDLTQSDELAVVDADGKVLGVLTESFVRKRYAEELDKRQRELMGERVDD</sequence>
<keyword evidence="7" id="KW-0869">Chloride channel</keyword>
<proteinExistence type="predicted"/>
<dbReference type="InterPro" id="IPR001807">
    <property type="entry name" value="ClC"/>
</dbReference>
<dbReference type="Pfam" id="PF00654">
    <property type="entry name" value="Voltage_CLC"/>
    <property type="match status" value="1"/>
</dbReference>
<dbReference type="InterPro" id="IPR050368">
    <property type="entry name" value="ClC-type_chloride_channel"/>
</dbReference>
<dbReference type="PRINTS" id="PR00762">
    <property type="entry name" value="CLCHANNEL"/>
</dbReference>
<feature type="transmembrane region" description="Helical" evidence="10">
    <location>
        <begin position="346"/>
        <end position="367"/>
    </location>
</feature>
<dbReference type="SUPFAM" id="SSF81340">
    <property type="entry name" value="Clc chloride channel"/>
    <property type="match status" value="1"/>
</dbReference>
<accession>A0A0K2ZBM2</accession>
<evidence type="ECO:0000256" key="5">
    <source>
        <dbReference type="ARBA" id="ARBA00023065"/>
    </source>
</evidence>
<dbReference type="PANTHER" id="PTHR43427">
    <property type="entry name" value="CHLORIDE CHANNEL PROTEIN CLC-E"/>
    <property type="match status" value="1"/>
</dbReference>
<dbReference type="AlphaFoldDB" id="A0A0K2ZBM2"/>
<dbReference type="EMBL" id="CXOI01000003">
    <property type="protein sequence ID" value="CTP82271.1"/>
    <property type="molecule type" value="Genomic_DNA"/>
</dbReference>
<evidence type="ECO:0000256" key="8">
    <source>
        <dbReference type="ARBA" id="ARBA00023214"/>
    </source>
</evidence>
<evidence type="ECO:0000256" key="7">
    <source>
        <dbReference type="ARBA" id="ARBA00023173"/>
    </source>
</evidence>
<dbReference type="InterPro" id="IPR014743">
    <property type="entry name" value="Cl-channel_core"/>
</dbReference>
<evidence type="ECO:0000313" key="11">
    <source>
        <dbReference type="EMBL" id="CTP82271.1"/>
    </source>
</evidence>
<feature type="transmembrane region" description="Helical" evidence="10">
    <location>
        <begin position="282"/>
        <end position="299"/>
    </location>
</feature>
<dbReference type="Gene3D" id="1.10.3080.10">
    <property type="entry name" value="Clc chloride channel"/>
    <property type="match status" value="1"/>
</dbReference>
<feature type="transmembrane region" description="Helical" evidence="10">
    <location>
        <begin position="173"/>
        <end position="197"/>
    </location>
</feature>
<evidence type="ECO:0000256" key="9">
    <source>
        <dbReference type="ARBA" id="ARBA00023303"/>
    </source>
</evidence>
<keyword evidence="12" id="KW-1185">Reference proteome</keyword>
<keyword evidence="3 10" id="KW-0812">Transmembrane</keyword>
<feature type="transmembrane region" description="Helical" evidence="10">
    <location>
        <begin position="320"/>
        <end position="340"/>
    </location>
</feature>
<name>A0A0K2ZBM2_9XANT</name>
<dbReference type="GO" id="GO:0034707">
    <property type="term" value="C:chloride channel complex"/>
    <property type="evidence" value="ECO:0007669"/>
    <property type="project" value="UniProtKB-KW"/>
</dbReference>
<reference evidence="12" key="1">
    <citation type="submission" date="2015-07" db="EMBL/GenBank/DDBJ databases">
        <authorList>
            <person name="Wibberg D."/>
        </authorList>
    </citation>
    <scope>NUCLEOTIDE SEQUENCE [LARGE SCALE GENOMIC DNA]</scope>
</reference>
<protein>
    <submittedName>
        <fullName evidence="11">Chloride channel protein</fullName>
    </submittedName>
</protein>
<keyword evidence="8" id="KW-0868">Chloride</keyword>
<feature type="transmembrane region" description="Helical" evidence="10">
    <location>
        <begin position="379"/>
        <end position="403"/>
    </location>
</feature>
<dbReference type="PANTHER" id="PTHR43427:SF6">
    <property type="entry name" value="CHLORIDE CHANNEL PROTEIN CLC-E"/>
    <property type="match status" value="1"/>
</dbReference>
<keyword evidence="5" id="KW-0406">Ion transport</keyword>
<comment type="subcellular location">
    <subcellularLocation>
        <location evidence="1">Membrane</location>
        <topology evidence="1">Multi-pass membrane protein</topology>
    </subcellularLocation>
</comment>
<feature type="transmembrane region" description="Helical" evidence="10">
    <location>
        <begin position="246"/>
        <end position="270"/>
    </location>
</feature>
<feature type="transmembrane region" description="Helical" evidence="10">
    <location>
        <begin position="409"/>
        <end position="430"/>
    </location>
</feature>
<keyword evidence="9" id="KW-0407">Ion channel</keyword>
<keyword evidence="6 10" id="KW-0472">Membrane</keyword>
<evidence type="ECO:0000256" key="2">
    <source>
        <dbReference type="ARBA" id="ARBA00022448"/>
    </source>
</evidence>
<dbReference type="GO" id="GO:0005254">
    <property type="term" value="F:chloride channel activity"/>
    <property type="evidence" value="ECO:0007669"/>
    <property type="project" value="UniProtKB-KW"/>
</dbReference>
<dbReference type="InterPro" id="IPR046342">
    <property type="entry name" value="CBS_dom_sf"/>
</dbReference>
<dbReference type="CDD" id="cd02205">
    <property type="entry name" value="CBS_pair_SF"/>
    <property type="match status" value="1"/>
</dbReference>
<evidence type="ECO:0000256" key="10">
    <source>
        <dbReference type="SAM" id="Phobius"/>
    </source>
</evidence>
<dbReference type="Proteomes" id="UP000046187">
    <property type="component" value="Unassembled WGS sequence"/>
</dbReference>
<organism evidence="11 12">
    <name type="scientific">Xanthomonas graminis pv. arrhenatheri LMG 727</name>
    <dbReference type="NCBI Taxonomy" id="1195923"/>
    <lineage>
        <taxon>Bacteria</taxon>
        <taxon>Pseudomonadati</taxon>
        <taxon>Pseudomonadota</taxon>
        <taxon>Gammaproteobacteria</taxon>
        <taxon>Lysobacterales</taxon>
        <taxon>Lysobacteraceae</taxon>
        <taxon>Xanthomonas</taxon>
        <taxon>Xanthomonas translucens group</taxon>
        <taxon>Xanthomonas graminis</taxon>
    </lineage>
</organism>
<dbReference type="Gene3D" id="3.10.580.10">
    <property type="entry name" value="CBS-domain"/>
    <property type="match status" value="1"/>
</dbReference>
<keyword evidence="2" id="KW-0813">Transport</keyword>
<feature type="transmembrane region" description="Helical" evidence="10">
    <location>
        <begin position="31"/>
        <end position="54"/>
    </location>
</feature>
<gene>
    <name evidence="11" type="ORF">XTALMG727_0106</name>
</gene>
<evidence type="ECO:0000256" key="4">
    <source>
        <dbReference type="ARBA" id="ARBA00022989"/>
    </source>
</evidence>
<dbReference type="CDD" id="cd00400">
    <property type="entry name" value="Voltage_gated_ClC"/>
    <property type="match status" value="1"/>
</dbReference>
<evidence type="ECO:0000256" key="6">
    <source>
        <dbReference type="ARBA" id="ARBA00023136"/>
    </source>
</evidence>
<evidence type="ECO:0000313" key="12">
    <source>
        <dbReference type="Proteomes" id="UP000046187"/>
    </source>
</evidence>
<dbReference type="SUPFAM" id="SSF54631">
    <property type="entry name" value="CBS-domain pair"/>
    <property type="match status" value="1"/>
</dbReference>